<accession>A0A7S7RN21</accession>
<keyword evidence="2" id="KW-0121">Carboxypeptidase</keyword>
<dbReference type="InterPro" id="IPR013783">
    <property type="entry name" value="Ig-like_fold"/>
</dbReference>
<keyword evidence="2" id="KW-0378">Hydrolase</keyword>
<sequence>MKKLSLILAILLAFMVIGCSGGGGGDSSTTTSSYSINDNSNNAIMGPLKGATVKIYKLTDLENSIEETLTGNLGAYSVALTGIPDTEMLMISISGGQDVDTNDDGILDDTPTTNSGTIRGLAKASDLKSGNVNVTLLSEVLYSYVKHLIGEVHQDDLEQAMNIVSAKLLKENINRDAISYRDINNFVPIDSESKNKLDFDYSALTGEDSLANSIHNDGNNSVIENKLNDLFSQKLTFNSNNIKRDNNFYKVELIPGFDSSITSIGSSLFFNNDNNTSKLKDFITKDSNVSFTISLSDNVKINAWNGCDLISTDGLTCSIQNISSDRQVSPSIIYKESLLNDNVKDVTNYFVAINDNNYTVSLDLDVNSSSRDFVEAIVVDDIIVAKGTSQRFARKVLSKVKVDDYNYIFETEGASVLDVFSQAGISFNKNLTHDDLTNEATINRSLRAKGMQLLPPRFKGDDIFTIAPIPSHSINRTVDDLVGTWKIWESNDQTQAVSIQGKISFKIKPIIDINTKFLNVKSAKIAYQIENIGEAKLVATAGFELERKISLLNLPSIVTNENSSDLKSLGFGFWIGYLYTQVDVPVFIGVKGSSNTALTVGVGWNTTGTVGVNYSNGEATSIKSSATNYYMLGEMPGTNIEVSVGAFIEPQPRILFQNFIGLGATVQAGGYYTAKAGGEYNNGFQAAASQKVDAKIGIRPRFIAGSYMPDSLKNVLTSANNRFLGNTSFDVVYNIWKKELSTNEQKPAYLEVSTVPIDEILYVNESYYANYVFQVRNTGDEDLHWSLDTSGYLPTLFDISKESGTLSANDTEEITISVNINDLSSFTGQTWRGTLKFSNDNDDENYIEENIFSEFKAQLLAPEEPVNVSITGTSIKKFFITGFNSYQWPSSVVDSYEEEKGFKFYISDYNDTSRTCDDTTTSFITSINEYDSRFEIENDYVSINFDDVKSIHNIEEGKRYCIRHLAYYGNTQSEVNEGEIAVYIPEYGTFSSAVKDQNNNPIVGATIRLTTLSNSTTTSQDGNFEFSDLMPGTYRVVVERDGYNDFITEEYEIVSGVNSFEQIIISSAELADAIGTYNGKIKDAVTGGNISGATIDIREDRDNTSGTIIDTLVSDSNGNYSINTLSTGYYTFNISKDGYITASENIYVVGSETITKDLSISPILTSGEMRIKLSWGENPSDLDSHLVKKTGDATDYHIYYSNMNNNGDSLDTDDTSSFGPETATIADVSSSSTYSYYVYHFSGSSTLKDSSAKVEIYYGDTTTTYNVPNEDGEYWKVFDIINGQLVRCTSNCIQSTEYSGVSRNIDRNLEEEKSLFLNLPSK</sequence>
<dbReference type="Pfam" id="PF13620">
    <property type="entry name" value="CarboxypepD_reg"/>
    <property type="match status" value="2"/>
</dbReference>
<evidence type="ECO:0000256" key="1">
    <source>
        <dbReference type="SAM" id="SignalP"/>
    </source>
</evidence>
<name>A0A7S7RN21_9BACT</name>
<dbReference type="KEGG" id="sbal:HUE88_12915"/>
<dbReference type="PROSITE" id="PS51257">
    <property type="entry name" value="PROKAR_LIPOPROTEIN"/>
    <property type="match status" value="1"/>
</dbReference>
<protein>
    <submittedName>
        <fullName evidence="2">Carboxypeptidase regulatory-like domain-containing protein</fullName>
    </submittedName>
</protein>
<dbReference type="EMBL" id="CP054492">
    <property type="protein sequence ID" value="QOY51973.1"/>
    <property type="molecule type" value="Genomic_DNA"/>
</dbReference>
<gene>
    <name evidence="2" type="ORF">HUE88_12915</name>
</gene>
<dbReference type="Gene3D" id="2.60.40.1120">
    <property type="entry name" value="Carboxypeptidase-like, regulatory domain"/>
    <property type="match status" value="2"/>
</dbReference>
<feature type="chain" id="PRO_5032307959" evidence="1">
    <location>
        <begin position="22"/>
        <end position="1322"/>
    </location>
</feature>
<feature type="signal peptide" evidence="1">
    <location>
        <begin position="1"/>
        <end position="21"/>
    </location>
</feature>
<proteinExistence type="predicted"/>
<dbReference type="GO" id="GO:0004180">
    <property type="term" value="F:carboxypeptidase activity"/>
    <property type="evidence" value="ECO:0007669"/>
    <property type="project" value="UniProtKB-KW"/>
</dbReference>
<keyword evidence="2" id="KW-0645">Protease</keyword>
<keyword evidence="3" id="KW-1185">Reference proteome</keyword>
<reference evidence="2 3" key="1">
    <citation type="submission" date="2020-05" db="EMBL/GenBank/DDBJ databases">
        <title>Sulfurimonas marisnigri, sp. nov., and Sulfurimonas baltica, sp. nov., manganese oxide reducing chemolithoautotrophs of the class Epsilonproteobacteria isolated from the pelagic redoxclines of the Black and Baltic Seas and emended description of the genus Sulfurimonas.</title>
        <authorList>
            <person name="Henkel J.V."/>
            <person name="Laudan C."/>
            <person name="Werner J."/>
            <person name="Neu T."/>
            <person name="Plewe S."/>
            <person name="Sproer C."/>
            <person name="Bunk B."/>
            <person name="Schulz-Vogt H.N."/>
        </authorList>
    </citation>
    <scope>NUCLEOTIDE SEQUENCE [LARGE SCALE GENOMIC DNA]</scope>
    <source>
        <strain evidence="2 3">GD2</strain>
    </source>
</reference>
<dbReference type="RefSeq" id="WP_194369588.1">
    <property type="nucleotide sequence ID" value="NZ_CP054492.1"/>
</dbReference>
<keyword evidence="1" id="KW-0732">Signal</keyword>
<dbReference type="Gene3D" id="2.60.40.10">
    <property type="entry name" value="Immunoglobulins"/>
    <property type="match status" value="1"/>
</dbReference>
<dbReference type="SUPFAM" id="SSF49452">
    <property type="entry name" value="Starch-binding domain-like"/>
    <property type="match status" value="2"/>
</dbReference>
<evidence type="ECO:0000313" key="3">
    <source>
        <dbReference type="Proteomes" id="UP000593994"/>
    </source>
</evidence>
<dbReference type="GO" id="GO:0030246">
    <property type="term" value="F:carbohydrate binding"/>
    <property type="evidence" value="ECO:0007669"/>
    <property type="project" value="InterPro"/>
</dbReference>
<evidence type="ECO:0000313" key="2">
    <source>
        <dbReference type="EMBL" id="QOY51973.1"/>
    </source>
</evidence>
<organism evidence="2 3">
    <name type="scientific">Candidatus Sulfurimonas baltica</name>
    <dbReference type="NCBI Taxonomy" id="2740404"/>
    <lineage>
        <taxon>Bacteria</taxon>
        <taxon>Pseudomonadati</taxon>
        <taxon>Campylobacterota</taxon>
        <taxon>Epsilonproteobacteria</taxon>
        <taxon>Campylobacterales</taxon>
        <taxon>Sulfurimonadaceae</taxon>
        <taxon>Sulfurimonas</taxon>
    </lineage>
</organism>
<dbReference type="Proteomes" id="UP000593994">
    <property type="component" value="Chromosome"/>
</dbReference>
<dbReference type="InterPro" id="IPR013784">
    <property type="entry name" value="Carb-bd-like_fold"/>
</dbReference>